<organism evidence="6 7">
    <name type="scientific">Hericium alpestre</name>
    <dbReference type="NCBI Taxonomy" id="135208"/>
    <lineage>
        <taxon>Eukaryota</taxon>
        <taxon>Fungi</taxon>
        <taxon>Dikarya</taxon>
        <taxon>Basidiomycota</taxon>
        <taxon>Agaricomycotina</taxon>
        <taxon>Agaricomycetes</taxon>
        <taxon>Russulales</taxon>
        <taxon>Hericiaceae</taxon>
        <taxon>Hericium</taxon>
    </lineage>
</organism>
<evidence type="ECO:0000259" key="5">
    <source>
        <dbReference type="PROSITE" id="PS50865"/>
    </source>
</evidence>
<keyword evidence="2 4" id="KW-0863">Zinc-finger</keyword>
<dbReference type="Pfam" id="PF01753">
    <property type="entry name" value="zf-MYND"/>
    <property type="match status" value="1"/>
</dbReference>
<dbReference type="Proteomes" id="UP000298061">
    <property type="component" value="Unassembled WGS sequence"/>
</dbReference>
<dbReference type="InterPro" id="IPR002893">
    <property type="entry name" value="Znf_MYND"/>
</dbReference>
<evidence type="ECO:0000313" key="7">
    <source>
        <dbReference type="Proteomes" id="UP000298061"/>
    </source>
</evidence>
<gene>
    <name evidence="6" type="ORF">EWM64_g648</name>
</gene>
<dbReference type="PANTHER" id="PTHR10237">
    <property type="entry name" value="DEFORMED EPIDERMAL AUTOREGULATORY FACTOR 1 HOMOLOG SUPPRESSIN"/>
    <property type="match status" value="1"/>
</dbReference>
<evidence type="ECO:0000256" key="1">
    <source>
        <dbReference type="ARBA" id="ARBA00022723"/>
    </source>
</evidence>
<feature type="domain" description="MYND-type" evidence="5">
    <location>
        <begin position="793"/>
        <end position="832"/>
    </location>
</feature>
<dbReference type="InterPro" id="IPR024119">
    <property type="entry name" value="TF_DEAF-1"/>
</dbReference>
<accession>A0A4Z0AAT5</accession>
<keyword evidence="3" id="KW-0862">Zinc</keyword>
<dbReference type="AlphaFoldDB" id="A0A4Z0AAT5"/>
<reference evidence="6 7" key="1">
    <citation type="submission" date="2019-02" db="EMBL/GenBank/DDBJ databases">
        <title>Genome sequencing of the rare red list fungi Hericium alpestre (H. flagellum).</title>
        <authorList>
            <person name="Buettner E."/>
            <person name="Kellner H."/>
        </authorList>
    </citation>
    <scope>NUCLEOTIDE SEQUENCE [LARGE SCALE GENOMIC DNA]</scope>
    <source>
        <strain evidence="6 7">DSM 108284</strain>
    </source>
</reference>
<name>A0A4Z0AAT5_9AGAM</name>
<proteinExistence type="predicted"/>
<keyword evidence="1" id="KW-0479">Metal-binding</keyword>
<dbReference type="PROSITE" id="PS50865">
    <property type="entry name" value="ZF_MYND_2"/>
    <property type="match status" value="1"/>
</dbReference>
<dbReference type="Gene3D" id="6.10.140.2220">
    <property type="match status" value="1"/>
</dbReference>
<evidence type="ECO:0000313" key="6">
    <source>
        <dbReference type="EMBL" id="TFY83364.1"/>
    </source>
</evidence>
<dbReference type="Pfam" id="PF14737">
    <property type="entry name" value="DUF4470"/>
    <property type="match status" value="1"/>
</dbReference>
<evidence type="ECO:0000256" key="2">
    <source>
        <dbReference type="ARBA" id="ARBA00022771"/>
    </source>
</evidence>
<sequence>MAHPFYWPSQYWFYPIGNTPAVSLTRDIAPEDDVDLLLLGCGEARNVLYTISCEPPNASRRLDFTCCDNDPAILARNVLLFSLIADGGSTAHIWNINFHMYLDKKSHLSLVEQCKKLIELSETHERWAESPYGTFLRVSSDYTLSELRRHWGLYCAMNDLPSSRLKPIRNAFTQQSKSSPRMGTVLSSNRSAGPLMDFAGQTPSEHFQRYWKTGISSSSPGDIEAATLLNPTFVYSLAGEGCNVHYGSDPLISFHLAALFGNSKKSVTVSQMVKVAKAEFADWCSAYHATVSAISLNRPVVRFLTAEAIVACRSLRIMATTGTLKLNIAVDQWKTQLMELSRDEYVVRRAPVMFHVVDTSNLDDHIGPLNVLTIAIPLLSSNPSSVLYTESLVSVEQDATKQFAEHLHADITSLALVTGLCPTSYLSGFTSRSNTHELVSLQGFKKRTGEQPAQFHEMTTWKVPESGDALFAKPLSEDTSCCVLFNSRQLATFLYDMYHRLLERADPLMLFALNQQNIRRMVESSNLVHFVIVPPAGPLKPDGMKLNLFPVTRRKGFLSSWNIHRINLSQLPVLDVKVAKLAKWFNPHVGYMMSIRERHMQKKHEDEALMLVKDSLQTILVQSAGSQKGSPQRLFTLRGIETGDDETLLFISDLRYDLPCHTIVCDGYVLPLQPDVIGSNPALGSLVTKGKPVVVYEGEMRIWKQLLRAFIERCRSWRHTENCEYASQGLIPSNEETDEVFLCSCGHGKDTESMSKNALWKPLAPYVTRIALSPLFAVSYLETVIRDPDAQKCYVCRRKGKPKLNACAECKKVRYCSVDCQNKDWKAHKPKCHKA</sequence>
<dbReference type="GO" id="GO:0005634">
    <property type="term" value="C:nucleus"/>
    <property type="evidence" value="ECO:0007669"/>
    <property type="project" value="TreeGrafter"/>
</dbReference>
<comment type="caution">
    <text evidence="6">The sequence shown here is derived from an EMBL/GenBank/DDBJ whole genome shotgun (WGS) entry which is preliminary data.</text>
</comment>
<dbReference type="PROSITE" id="PS01360">
    <property type="entry name" value="ZF_MYND_1"/>
    <property type="match status" value="1"/>
</dbReference>
<dbReference type="STRING" id="135208.A0A4Z0AAT5"/>
<dbReference type="GO" id="GO:0000981">
    <property type="term" value="F:DNA-binding transcription factor activity, RNA polymerase II-specific"/>
    <property type="evidence" value="ECO:0007669"/>
    <property type="project" value="TreeGrafter"/>
</dbReference>
<protein>
    <recommendedName>
        <fullName evidence="5">MYND-type domain-containing protein</fullName>
    </recommendedName>
</protein>
<dbReference type="EMBL" id="SFCI01000034">
    <property type="protein sequence ID" value="TFY83364.1"/>
    <property type="molecule type" value="Genomic_DNA"/>
</dbReference>
<dbReference type="PANTHER" id="PTHR10237:SF14">
    <property type="entry name" value="MYND-TYPE DOMAIN-CONTAINING PROTEIN"/>
    <property type="match status" value="1"/>
</dbReference>
<dbReference type="InterPro" id="IPR027974">
    <property type="entry name" value="DUF4470"/>
</dbReference>
<evidence type="ECO:0000256" key="3">
    <source>
        <dbReference type="ARBA" id="ARBA00022833"/>
    </source>
</evidence>
<dbReference type="GO" id="GO:0008270">
    <property type="term" value="F:zinc ion binding"/>
    <property type="evidence" value="ECO:0007669"/>
    <property type="project" value="UniProtKB-KW"/>
</dbReference>
<dbReference type="SUPFAM" id="SSF144232">
    <property type="entry name" value="HIT/MYND zinc finger-like"/>
    <property type="match status" value="1"/>
</dbReference>
<dbReference type="OrthoDB" id="432970at2759"/>
<keyword evidence="7" id="KW-1185">Reference proteome</keyword>
<evidence type="ECO:0000256" key="4">
    <source>
        <dbReference type="PROSITE-ProRule" id="PRU00134"/>
    </source>
</evidence>